<evidence type="ECO:0000313" key="2">
    <source>
        <dbReference type="EMBL" id="HIU53529.1"/>
    </source>
</evidence>
<proteinExistence type="predicted"/>
<reference evidence="2" key="2">
    <citation type="journal article" date="2021" name="PeerJ">
        <title>Extensive microbial diversity within the chicken gut microbiome revealed by metagenomics and culture.</title>
        <authorList>
            <person name="Gilroy R."/>
            <person name="Ravi A."/>
            <person name="Getino M."/>
            <person name="Pursley I."/>
            <person name="Horton D.L."/>
            <person name="Alikhan N.F."/>
            <person name="Baker D."/>
            <person name="Gharbi K."/>
            <person name="Hall N."/>
            <person name="Watson M."/>
            <person name="Adriaenssens E.M."/>
            <person name="Foster-Nyarko E."/>
            <person name="Jarju S."/>
            <person name="Secka A."/>
            <person name="Antonio M."/>
            <person name="Oren A."/>
            <person name="Chaudhuri R.R."/>
            <person name="La Ragione R."/>
            <person name="Hildebrand F."/>
            <person name="Pallen M.J."/>
        </authorList>
    </citation>
    <scope>NUCLEOTIDE SEQUENCE</scope>
    <source>
        <strain evidence="2">ChiW3-316</strain>
    </source>
</reference>
<evidence type="ECO:0000256" key="1">
    <source>
        <dbReference type="SAM" id="MobiDB-lite"/>
    </source>
</evidence>
<dbReference type="EMBL" id="DVNC01000036">
    <property type="protein sequence ID" value="HIU53529.1"/>
    <property type="molecule type" value="Genomic_DNA"/>
</dbReference>
<evidence type="ECO:0000313" key="3">
    <source>
        <dbReference type="Proteomes" id="UP000824107"/>
    </source>
</evidence>
<organism evidence="2 3">
    <name type="scientific">Candidatus Scatocola faecipullorum</name>
    <dbReference type="NCBI Taxonomy" id="2840917"/>
    <lineage>
        <taxon>Bacteria</taxon>
        <taxon>Pseudomonadati</taxon>
        <taxon>Pseudomonadota</taxon>
        <taxon>Alphaproteobacteria</taxon>
        <taxon>Rhodospirillales</taxon>
        <taxon>Rhodospirillaceae</taxon>
        <taxon>Rhodospirillaceae incertae sedis</taxon>
        <taxon>Candidatus Scatocola</taxon>
    </lineage>
</organism>
<feature type="region of interest" description="Disordered" evidence="1">
    <location>
        <begin position="222"/>
        <end position="243"/>
    </location>
</feature>
<feature type="region of interest" description="Disordered" evidence="1">
    <location>
        <begin position="1"/>
        <end position="64"/>
    </location>
</feature>
<name>A0A9D1M4L7_9PROT</name>
<dbReference type="AlphaFoldDB" id="A0A9D1M4L7"/>
<protein>
    <submittedName>
        <fullName evidence="2">Uncharacterized protein</fullName>
    </submittedName>
</protein>
<sequence length="243" mass="26924">MEPNNLTEQNPVNPQAPAQQQPAQPKPQANPAAAMPNAAPQPAAARPQTVQQPHPGMSQPQAQGGASKESLWYLDNYILLKDYYDRTISRIAARCVRMGNIAMEEYPFYGYILDVLEEISDTGDYILQHKELYPYVEKKIAGGLNELKKTLSEYQEELRNNSSPEMIKEDASEIEKMKEALGAVTTVADDPTLGAGMNMDQLMDKLMAQDQANKELKKVIKIKKPVNPEGGQAVPPKNEGTEE</sequence>
<dbReference type="Proteomes" id="UP000824107">
    <property type="component" value="Unassembled WGS sequence"/>
</dbReference>
<gene>
    <name evidence="2" type="ORF">IAD20_05555</name>
</gene>
<feature type="compositionally biased region" description="Low complexity" evidence="1">
    <location>
        <begin position="9"/>
        <end position="53"/>
    </location>
</feature>
<reference evidence="2" key="1">
    <citation type="submission" date="2020-10" db="EMBL/GenBank/DDBJ databases">
        <authorList>
            <person name="Gilroy R."/>
        </authorList>
    </citation>
    <scope>NUCLEOTIDE SEQUENCE</scope>
    <source>
        <strain evidence="2">ChiW3-316</strain>
    </source>
</reference>
<comment type="caution">
    <text evidence="2">The sequence shown here is derived from an EMBL/GenBank/DDBJ whole genome shotgun (WGS) entry which is preliminary data.</text>
</comment>
<accession>A0A9D1M4L7</accession>